<sequence length="65" mass="7800">MLQISLKLLKMTLILSTLSTRYLGVCCRRDIRVQRPQKPLRSRAELILLNTMHPMRLFIMYTLYF</sequence>
<keyword evidence="3" id="KW-1185">Reference proteome</keyword>
<name>A0A232EE10_9HYME</name>
<reference evidence="2 3" key="1">
    <citation type="journal article" date="2017" name="Curr. Biol.">
        <title>The Evolution of Venom by Co-option of Single-Copy Genes.</title>
        <authorList>
            <person name="Martinson E.O."/>
            <person name="Mrinalini"/>
            <person name="Kelkar Y.D."/>
            <person name="Chang C.H."/>
            <person name="Werren J.H."/>
        </authorList>
    </citation>
    <scope>NUCLEOTIDE SEQUENCE [LARGE SCALE GENOMIC DNA]</scope>
    <source>
        <strain evidence="2 3">Alberta</strain>
        <tissue evidence="2">Whole body</tissue>
    </source>
</reference>
<dbReference type="EMBL" id="NNAY01005709">
    <property type="protein sequence ID" value="OXU16590.1"/>
    <property type="molecule type" value="Genomic_DNA"/>
</dbReference>
<feature type="chain" id="PRO_5012466571" evidence="1">
    <location>
        <begin position="20"/>
        <end position="65"/>
    </location>
</feature>
<evidence type="ECO:0000313" key="3">
    <source>
        <dbReference type="Proteomes" id="UP000215335"/>
    </source>
</evidence>
<accession>A0A232EE10</accession>
<comment type="caution">
    <text evidence="2">The sequence shown here is derived from an EMBL/GenBank/DDBJ whole genome shotgun (WGS) entry which is preliminary data.</text>
</comment>
<protein>
    <submittedName>
        <fullName evidence="2">Uncharacterized protein</fullName>
    </submittedName>
</protein>
<evidence type="ECO:0000256" key="1">
    <source>
        <dbReference type="SAM" id="SignalP"/>
    </source>
</evidence>
<organism evidence="2 3">
    <name type="scientific">Trichomalopsis sarcophagae</name>
    <dbReference type="NCBI Taxonomy" id="543379"/>
    <lineage>
        <taxon>Eukaryota</taxon>
        <taxon>Metazoa</taxon>
        <taxon>Ecdysozoa</taxon>
        <taxon>Arthropoda</taxon>
        <taxon>Hexapoda</taxon>
        <taxon>Insecta</taxon>
        <taxon>Pterygota</taxon>
        <taxon>Neoptera</taxon>
        <taxon>Endopterygota</taxon>
        <taxon>Hymenoptera</taxon>
        <taxon>Apocrita</taxon>
        <taxon>Proctotrupomorpha</taxon>
        <taxon>Chalcidoidea</taxon>
        <taxon>Pteromalidae</taxon>
        <taxon>Pteromalinae</taxon>
        <taxon>Trichomalopsis</taxon>
    </lineage>
</organism>
<dbReference type="AlphaFoldDB" id="A0A232EE10"/>
<keyword evidence="1" id="KW-0732">Signal</keyword>
<proteinExistence type="predicted"/>
<gene>
    <name evidence="2" type="ORF">TSAR_008964</name>
</gene>
<evidence type="ECO:0000313" key="2">
    <source>
        <dbReference type="EMBL" id="OXU16590.1"/>
    </source>
</evidence>
<feature type="signal peptide" evidence="1">
    <location>
        <begin position="1"/>
        <end position="19"/>
    </location>
</feature>
<dbReference type="Proteomes" id="UP000215335">
    <property type="component" value="Unassembled WGS sequence"/>
</dbReference>